<comment type="caution">
    <text evidence="4">The sequence shown here is derived from an EMBL/GenBank/DDBJ whole genome shotgun (WGS) entry which is preliminary data.</text>
</comment>
<evidence type="ECO:0000313" key="5">
    <source>
        <dbReference type="Proteomes" id="UP000886804"/>
    </source>
</evidence>
<reference evidence="4" key="1">
    <citation type="journal article" date="2021" name="PeerJ">
        <title>Extensive microbial diversity within the chicken gut microbiome revealed by metagenomics and culture.</title>
        <authorList>
            <person name="Gilroy R."/>
            <person name="Ravi A."/>
            <person name="Getino M."/>
            <person name="Pursley I."/>
            <person name="Horton D.L."/>
            <person name="Alikhan N.F."/>
            <person name="Baker D."/>
            <person name="Gharbi K."/>
            <person name="Hall N."/>
            <person name="Watson M."/>
            <person name="Adriaenssens E.M."/>
            <person name="Foster-Nyarko E."/>
            <person name="Jarju S."/>
            <person name="Secka A."/>
            <person name="Antonio M."/>
            <person name="Oren A."/>
            <person name="Chaudhuri R.R."/>
            <person name="La Ragione R."/>
            <person name="Hildebrand F."/>
            <person name="Pallen M.J."/>
        </authorList>
    </citation>
    <scope>NUCLEOTIDE SEQUENCE</scope>
    <source>
        <strain evidence="4">CHK188-4685</strain>
    </source>
</reference>
<keyword evidence="2" id="KW-1133">Transmembrane helix</keyword>
<feature type="domain" description="Anti-sigma factor RsgI-like middle" evidence="3">
    <location>
        <begin position="71"/>
        <end position="195"/>
    </location>
</feature>
<feature type="region of interest" description="Disordered" evidence="1">
    <location>
        <begin position="227"/>
        <end position="247"/>
    </location>
</feature>
<dbReference type="AlphaFoldDB" id="A0A9D2LAF0"/>
<gene>
    <name evidence="4" type="ORF">H9716_13655</name>
</gene>
<evidence type="ECO:0000256" key="2">
    <source>
        <dbReference type="SAM" id="Phobius"/>
    </source>
</evidence>
<dbReference type="Proteomes" id="UP000886804">
    <property type="component" value="Unassembled WGS sequence"/>
</dbReference>
<reference evidence="4" key="2">
    <citation type="submission" date="2021-04" db="EMBL/GenBank/DDBJ databases">
        <authorList>
            <person name="Gilroy R."/>
        </authorList>
    </citation>
    <scope>NUCLEOTIDE SEQUENCE</scope>
    <source>
        <strain evidence="4">CHK188-4685</strain>
    </source>
</reference>
<name>A0A9D2LAF0_9FIRM</name>
<keyword evidence="2" id="KW-0812">Transmembrane</keyword>
<sequence length="247" mass="27527">MNDRIRDAFNQIHAPEELKERTRDYIAQEREKHAKRRFCAGRFRFLAPALACFFFVLLAGNVRWLYFTPTASISIDINPSLELGINRFDRVVSVEGYNDDGKELADSLDVMYQTYTQAVEEILADGRIASLLSEDGALTIAVAGTSERQCGRILTQMEVCASGHENAHCYSMDSGEAALAHEMGLSCGKYRAYQELLALDPDVEPEEVRNMSMKEIRQRIAELSGENFRGQGCHGKGGHHGEKGTGS</sequence>
<feature type="transmembrane region" description="Helical" evidence="2">
    <location>
        <begin position="45"/>
        <end position="66"/>
    </location>
</feature>
<protein>
    <recommendedName>
        <fullName evidence="3">Anti-sigma factor RsgI-like middle domain-containing protein</fullName>
    </recommendedName>
</protein>
<evidence type="ECO:0000313" key="4">
    <source>
        <dbReference type="EMBL" id="HJB08883.1"/>
    </source>
</evidence>
<evidence type="ECO:0000259" key="3">
    <source>
        <dbReference type="Pfam" id="PF23750"/>
    </source>
</evidence>
<dbReference type="InterPro" id="IPR055431">
    <property type="entry name" value="RsgI_M"/>
</dbReference>
<dbReference type="EMBL" id="DWYS01000167">
    <property type="protein sequence ID" value="HJB08883.1"/>
    <property type="molecule type" value="Genomic_DNA"/>
</dbReference>
<dbReference type="Pfam" id="PF23750">
    <property type="entry name" value="RsgI_M"/>
    <property type="match status" value="1"/>
</dbReference>
<evidence type="ECO:0000256" key="1">
    <source>
        <dbReference type="SAM" id="MobiDB-lite"/>
    </source>
</evidence>
<accession>A0A9D2LAF0</accession>
<proteinExistence type="predicted"/>
<keyword evidence="2" id="KW-0472">Membrane</keyword>
<organism evidence="4 5">
    <name type="scientific">Candidatus Enterocloster faecavium</name>
    <dbReference type="NCBI Taxonomy" id="2838560"/>
    <lineage>
        <taxon>Bacteria</taxon>
        <taxon>Bacillati</taxon>
        <taxon>Bacillota</taxon>
        <taxon>Clostridia</taxon>
        <taxon>Lachnospirales</taxon>
        <taxon>Lachnospiraceae</taxon>
        <taxon>Enterocloster</taxon>
    </lineage>
</organism>